<name>A0A5C1QL91_9SPIO</name>
<evidence type="ECO:0000256" key="3">
    <source>
        <dbReference type="ARBA" id="ARBA00023163"/>
    </source>
</evidence>
<keyword evidence="4" id="KW-0472">Membrane</keyword>
<dbReference type="PANTHER" id="PTHR44688">
    <property type="entry name" value="DNA-BINDING TRANSCRIPTIONAL ACTIVATOR DEVR_DOSR"/>
    <property type="match status" value="1"/>
</dbReference>
<dbReference type="KEGG" id="ock:EXM22_13380"/>
<dbReference type="PROSITE" id="PS50043">
    <property type="entry name" value="HTH_LUXR_2"/>
    <property type="match status" value="1"/>
</dbReference>
<dbReference type="GO" id="GO:0003677">
    <property type="term" value="F:DNA binding"/>
    <property type="evidence" value="ECO:0007669"/>
    <property type="project" value="UniProtKB-KW"/>
</dbReference>
<reference evidence="6 7" key="1">
    <citation type="submission" date="2019-02" db="EMBL/GenBank/DDBJ databases">
        <title>Complete Genome Sequence and Methylome Analysis of free living Spirochaetas.</title>
        <authorList>
            <person name="Fomenkov A."/>
            <person name="Dubinina G."/>
            <person name="Leshcheva N."/>
            <person name="Mikheeva N."/>
            <person name="Grabovich M."/>
            <person name="Vincze T."/>
            <person name="Roberts R.J."/>
        </authorList>
    </citation>
    <scope>NUCLEOTIDE SEQUENCE [LARGE SCALE GENOMIC DNA]</scope>
    <source>
        <strain evidence="6 7">K2</strain>
    </source>
</reference>
<keyword evidence="3" id="KW-0804">Transcription</keyword>
<gene>
    <name evidence="6" type="ORF">EXM22_13380</name>
</gene>
<feature type="transmembrane region" description="Helical" evidence="4">
    <location>
        <begin position="12"/>
        <end position="34"/>
    </location>
</feature>
<dbReference type="InterPro" id="IPR036388">
    <property type="entry name" value="WH-like_DNA-bd_sf"/>
</dbReference>
<evidence type="ECO:0000256" key="2">
    <source>
        <dbReference type="ARBA" id="ARBA00023125"/>
    </source>
</evidence>
<dbReference type="Gene3D" id="1.10.10.10">
    <property type="entry name" value="Winged helix-like DNA-binding domain superfamily/Winged helix DNA-binding domain"/>
    <property type="match status" value="1"/>
</dbReference>
<evidence type="ECO:0000256" key="1">
    <source>
        <dbReference type="ARBA" id="ARBA00023015"/>
    </source>
</evidence>
<dbReference type="SMART" id="SM00421">
    <property type="entry name" value="HTH_LUXR"/>
    <property type="match status" value="1"/>
</dbReference>
<sequence length="304" mass="34524">MFKKGGAYSFRMTIIISVIISSINFSIVCYSSLWKVKSKMDVVDMKLANELREREKELDCLYRLTPLFTSYTGMEEPLLRKISIELSKAMTSPESLVIDLKIVPVTETPQELGESDFIAETMLNKEEKLILHLRFTTNQGRLVLREKHLLKSAVELSVAAIQRLRNEAAIKEKNTTLSELLTRLQKERDKDTEAMQVQIRTLIFPLLNQLSQKIPEHNKALVAMIQSELEGFPNGGKNFSPLLSILTPRELEICGFVAKGIGSKEIADFLGISIETVERHRCTIRKKLDLNGKAVNLQTYLINL</sequence>
<evidence type="ECO:0000256" key="4">
    <source>
        <dbReference type="SAM" id="Phobius"/>
    </source>
</evidence>
<feature type="domain" description="HTH luxR-type" evidence="5">
    <location>
        <begin position="242"/>
        <end position="304"/>
    </location>
</feature>
<keyword evidence="2" id="KW-0238">DNA-binding</keyword>
<dbReference type="PANTHER" id="PTHR44688:SF16">
    <property type="entry name" value="DNA-BINDING TRANSCRIPTIONAL ACTIVATOR DEVR_DOSR"/>
    <property type="match status" value="1"/>
</dbReference>
<dbReference type="SUPFAM" id="SSF46894">
    <property type="entry name" value="C-terminal effector domain of the bipartite response regulators"/>
    <property type="match status" value="1"/>
</dbReference>
<evidence type="ECO:0000313" key="6">
    <source>
        <dbReference type="EMBL" id="QEN08935.1"/>
    </source>
</evidence>
<keyword evidence="1" id="KW-0805">Transcription regulation</keyword>
<keyword evidence="7" id="KW-1185">Reference proteome</keyword>
<accession>A0A5C1QL91</accession>
<evidence type="ECO:0000313" key="7">
    <source>
        <dbReference type="Proteomes" id="UP000324209"/>
    </source>
</evidence>
<dbReference type="EMBL" id="CP036150">
    <property type="protein sequence ID" value="QEN08935.1"/>
    <property type="molecule type" value="Genomic_DNA"/>
</dbReference>
<dbReference type="CDD" id="cd06170">
    <property type="entry name" value="LuxR_C_like"/>
    <property type="match status" value="1"/>
</dbReference>
<dbReference type="InterPro" id="IPR000792">
    <property type="entry name" value="Tscrpt_reg_LuxR_C"/>
</dbReference>
<dbReference type="PRINTS" id="PR00038">
    <property type="entry name" value="HTHLUXR"/>
</dbReference>
<keyword evidence="4" id="KW-1133">Transmembrane helix</keyword>
<dbReference type="Pfam" id="PF00196">
    <property type="entry name" value="GerE"/>
    <property type="match status" value="1"/>
</dbReference>
<protein>
    <submittedName>
        <fullName evidence="6">LuxR family transcriptional regulator</fullName>
    </submittedName>
</protein>
<dbReference type="InterPro" id="IPR016032">
    <property type="entry name" value="Sig_transdc_resp-reg_C-effctor"/>
</dbReference>
<dbReference type="AlphaFoldDB" id="A0A5C1QL91"/>
<dbReference type="Proteomes" id="UP000324209">
    <property type="component" value="Chromosome"/>
</dbReference>
<dbReference type="OrthoDB" id="368454at2"/>
<proteinExistence type="predicted"/>
<keyword evidence="4" id="KW-0812">Transmembrane</keyword>
<evidence type="ECO:0000259" key="5">
    <source>
        <dbReference type="PROSITE" id="PS50043"/>
    </source>
</evidence>
<dbReference type="GO" id="GO:0006355">
    <property type="term" value="P:regulation of DNA-templated transcription"/>
    <property type="evidence" value="ECO:0007669"/>
    <property type="project" value="InterPro"/>
</dbReference>
<organism evidence="6 7">
    <name type="scientific">Oceanispirochaeta crateris</name>
    <dbReference type="NCBI Taxonomy" id="2518645"/>
    <lineage>
        <taxon>Bacteria</taxon>
        <taxon>Pseudomonadati</taxon>
        <taxon>Spirochaetota</taxon>
        <taxon>Spirochaetia</taxon>
        <taxon>Spirochaetales</taxon>
        <taxon>Spirochaetaceae</taxon>
        <taxon>Oceanispirochaeta</taxon>
    </lineage>
</organism>